<dbReference type="EMBL" id="UOFP01000262">
    <property type="protein sequence ID" value="VAW89270.1"/>
    <property type="molecule type" value="Genomic_DNA"/>
</dbReference>
<gene>
    <name evidence="1" type="ORF">MNBD_GAMMA18-1748</name>
</gene>
<accession>A0A3B0ZJI9</accession>
<sequence length="451" mass="47249">TAESGVVAGEMSVYVAGGTLGAGDEVHATPTSTIMHQLIMSHGQTLAEAAAAIEGAFGYPVDFSIAPTDATAPVAGASDSEKLAGLRAAGFSQLTADLGLSAAEQFDLLTALAEDLSDGELDGQSTNGTVLVSGSTPLASHIQQQFSMALTGFHGSAQNHSGLTANQIGTLPFAKVVNSASYRFEYLPGMMSAMEGKTSFKVAVTDVATGSTPQSGLMLTLQAKMNMANKAHMTPVDGCVESATVGTYECTIFYLMPSLMNNVSMGYWQLMVTANSEMVSFYPKVGMGMNGNGKRKLMAQATGSKIDPTTNLTVPTYSDFVMMDTSARTYFLFKDDIAAGSTSGHKIHLFAAAKESMDSFPALYSGASFNMGSFNANPVVLEFSVDGNSWSVMSDEVNGYWSIDNVSGLINGAENTFYVRLTVNSEQKTADGNGPALDGSNDYAVFTTTLN</sequence>
<evidence type="ECO:0000313" key="1">
    <source>
        <dbReference type="EMBL" id="VAW89270.1"/>
    </source>
</evidence>
<proteinExistence type="predicted"/>
<dbReference type="AlphaFoldDB" id="A0A3B0ZJI9"/>
<feature type="non-terminal residue" evidence="1">
    <location>
        <position position="1"/>
    </location>
</feature>
<organism evidence="1">
    <name type="scientific">hydrothermal vent metagenome</name>
    <dbReference type="NCBI Taxonomy" id="652676"/>
    <lineage>
        <taxon>unclassified sequences</taxon>
        <taxon>metagenomes</taxon>
        <taxon>ecological metagenomes</taxon>
    </lineage>
</organism>
<protein>
    <submittedName>
        <fullName evidence="1">Uncharacterized protein</fullName>
    </submittedName>
</protein>
<name>A0A3B0ZJI9_9ZZZZ</name>
<reference evidence="1" key="1">
    <citation type="submission" date="2018-06" db="EMBL/GenBank/DDBJ databases">
        <authorList>
            <person name="Zhirakovskaya E."/>
        </authorList>
    </citation>
    <scope>NUCLEOTIDE SEQUENCE</scope>
</reference>